<keyword evidence="1" id="KW-1133">Transmembrane helix</keyword>
<sequence>MMTTIGLESLRPENVTPLMSSLSEPSISGHISWVPNAPGWYWLLFLLFCFALYRIYLFVQNYLSNTYRRAALIELEHFTLQEPLSEKEQYQKLPQLLRRTALYAFPRSDIAPLTGIAWEKWLDDHCTKSQFSTEISGLLSQLAYSPTATLTEENKHAILDNVALWIKHHEVSHD</sequence>
<dbReference type="InterPro" id="IPR025489">
    <property type="entry name" value="DUF4381"/>
</dbReference>
<evidence type="ECO:0000313" key="4">
    <source>
        <dbReference type="Proteomes" id="UP000239273"/>
    </source>
</evidence>
<keyword evidence="1" id="KW-0812">Transmembrane</keyword>
<dbReference type="EMBL" id="BSOU01000004">
    <property type="protein sequence ID" value="GLR74772.1"/>
    <property type="molecule type" value="Genomic_DNA"/>
</dbReference>
<gene>
    <name evidence="3" type="ORF">BTO23_00990</name>
    <name evidence="2" type="ORF">GCM10007855_16460</name>
</gene>
<dbReference type="Proteomes" id="UP000239273">
    <property type="component" value="Unassembled WGS sequence"/>
</dbReference>
<protein>
    <recommendedName>
        <fullName evidence="6">DUF4381 domain-containing protein</fullName>
    </recommendedName>
</protein>
<evidence type="ECO:0000313" key="3">
    <source>
        <dbReference type="EMBL" id="PQJ92696.1"/>
    </source>
</evidence>
<reference evidence="5" key="3">
    <citation type="journal article" date="2019" name="Int. J. Syst. Evol. Microbiol.">
        <title>The Global Catalogue of Microorganisms (GCM) 10K type strain sequencing project: providing services to taxonomists for standard genome sequencing and annotation.</title>
        <authorList>
            <consortium name="The Broad Institute Genomics Platform"/>
            <consortium name="The Broad Institute Genome Sequencing Center for Infectious Disease"/>
            <person name="Wu L."/>
            <person name="Ma J."/>
        </authorList>
    </citation>
    <scope>NUCLEOTIDE SEQUENCE [LARGE SCALE GENOMIC DNA]</scope>
    <source>
        <strain evidence="5">NBRC 105001</strain>
    </source>
</reference>
<dbReference type="Proteomes" id="UP001156660">
    <property type="component" value="Unassembled WGS sequence"/>
</dbReference>
<reference evidence="3 4" key="2">
    <citation type="submission" date="2016-12" db="EMBL/GenBank/DDBJ databases">
        <title>Diversity of luminous bacteria.</title>
        <authorList>
            <person name="Yoshizawa S."/>
            <person name="Kogure K."/>
        </authorList>
    </citation>
    <scope>NUCLEOTIDE SEQUENCE [LARGE SCALE GENOMIC DNA]</scope>
    <source>
        <strain evidence="3 4">NBRC 105001</strain>
    </source>
</reference>
<dbReference type="EMBL" id="MSCP01000001">
    <property type="protein sequence ID" value="PQJ92696.1"/>
    <property type="molecule type" value="Genomic_DNA"/>
</dbReference>
<evidence type="ECO:0000313" key="5">
    <source>
        <dbReference type="Proteomes" id="UP001156660"/>
    </source>
</evidence>
<dbReference type="Pfam" id="PF14316">
    <property type="entry name" value="DUF4381"/>
    <property type="match status" value="1"/>
</dbReference>
<evidence type="ECO:0008006" key="6">
    <source>
        <dbReference type="Google" id="ProtNLM"/>
    </source>
</evidence>
<proteinExistence type="predicted"/>
<evidence type="ECO:0000256" key="1">
    <source>
        <dbReference type="SAM" id="Phobius"/>
    </source>
</evidence>
<name>A0A2S7XG90_9GAMM</name>
<feature type="transmembrane region" description="Helical" evidence="1">
    <location>
        <begin position="40"/>
        <end position="59"/>
    </location>
</feature>
<reference evidence="2" key="1">
    <citation type="journal article" date="2014" name="Int. J. Syst. Evol. Microbiol.">
        <title>Complete genome of a new Firmicutes species belonging to the dominant human colonic microbiota ('Ruminococcus bicirculans') reveals two chromosomes and a selective capacity to utilize plant glucans.</title>
        <authorList>
            <consortium name="NISC Comparative Sequencing Program"/>
            <person name="Wegmann U."/>
            <person name="Louis P."/>
            <person name="Goesmann A."/>
            <person name="Henrissat B."/>
            <person name="Duncan S.H."/>
            <person name="Flint H.J."/>
        </authorList>
    </citation>
    <scope>NUCLEOTIDE SEQUENCE</scope>
    <source>
        <strain evidence="2">NBRC 105001</strain>
    </source>
</reference>
<dbReference type="OrthoDB" id="283083at2"/>
<keyword evidence="5" id="KW-1185">Reference proteome</keyword>
<comment type="caution">
    <text evidence="3">The sequence shown here is derived from an EMBL/GenBank/DDBJ whole genome shotgun (WGS) entry which is preliminary data.</text>
</comment>
<keyword evidence="1" id="KW-0472">Membrane</keyword>
<evidence type="ECO:0000313" key="2">
    <source>
        <dbReference type="EMBL" id="GLR74772.1"/>
    </source>
</evidence>
<organism evidence="3 4">
    <name type="scientific">Aliivibrio sifiae</name>
    <dbReference type="NCBI Taxonomy" id="566293"/>
    <lineage>
        <taxon>Bacteria</taxon>
        <taxon>Pseudomonadati</taxon>
        <taxon>Pseudomonadota</taxon>
        <taxon>Gammaproteobacteria</taxon>
        <taxon>Vibrionales</taxon>
        <taxon>Vibrionaceae</taxon>
        <taxon>Aliivibrio</taxon>
    </lineage>
</organism>
<dbReference type="RefSeq" id="WP_060991715.1">
    <property type="nucleotide sequence ID" value="NZ_BSOU01000004.1"/>
</dbReference>
<reference evidence="2" key="4">
    <citation type="submission" date="2023-01" db="EMBL/GenBank/DDBJ databases">
        <title>Draft genome sequence of Aliivibrio sifiae strain NBRC 105001.</title>
        <authorList>
            <person name="Sun Q."/>
            <person name="Mori K."/>
        </authorList>
    </citation>
    <scope>NUCLEOTIDE SEQUENCE</scope>
    <source>
        <strain evidence="2">NBRC 105001</strain>
    </source>
</reference>
<dbReference type="AlphaFoldDB" id="A0A2S7XG90"/>
<accession>A0A2S7XG90</accession>